<accession>A0A9P4HEE5</accession>
<protein>
    <submittedName>
        <fullName evidence="1">Uncharacterized protein</fullName>
    </submittedName>
</protein>
<proteinExistence type="predicted"/>
<name>A0A9P4HEE5_9PLEO</name>
<comment type="caution">
    <text evidence="1">The sequence shown here is derived from an EMBL/GenBank/DDBJ whole genome shotgun (WGS) entry which is preliminary data.</text>
</comment>
<sequence>MLYFIHHPVGNVVIRTNSPNIVLQYQIRGWLTTTSWGKVLHDHPEWRPPRYHHANNTNDPTTSLPSRICKALAALERKWYHERNLPTPDGGWIICTDAEEALDYQLASGIWELDMVPAYGDALCDEHRGEK</sequence>
<keyword evidence="2" id="KW-1185">Reference proteome</keyword>
<dbReference type="Proteomes" id="UP000799777">
    <property type="component" value="Unassembled WGS sequence"/>
</dbReference>
<evidence type="ECO:0000313" key="1">
    <source>
        <dbReference type="EMBL" id="KAF2031536.1"/>
    </source>
</evidence>
<dbReference type="EMBL" id="ML978180">
    <property type="protein sequence ID" value="KAF2031536.1"/>
    <property type="molecule type" value="Genomic_DNA"/>
</dbReference>
<dbReference type="AlphaFoldDB" id="A0A9P4HEE5"/>
<organism evidence="1 2">
    <name type="scientific">Setomelanomma holmii</name>
    <dbReference type="NCBI Taxonomy" id="210430"/>
    <lineage>
        <taxon>Eukaryota</taxon>
        <taxon>Fungi</taxon>
        <taxon>Dikarya</taxon>
        <taxon>Ascomycota</taxon>
        <taxon>Pezizomycotina</taxon>
        <taxon>Dothideomycetes</taxon>
        <taxon>Pleosporomycetidae</taxon>
        <taxon>Pleosporales</taxon>
        <taxon>Pleosporineae</taxon>
        <taxon>Phaeosphaeriaceae</taxon>
        <taxon>Setomelanomma</taxon>
    </lineage>
</organism>
<evidence type="ECO:0000313" key="2">
    <source>
        <dbReference type="Proteomes" id="UP000799777"/>
    </source>
</evidence>
<reference evidence="1" key="1">
    <citation type="journal article" date="2020" name="Stud. Mycol.">
        <title>101 Dothideomycetes genomes: a test case for predicting lifestyles and emergence of pathogens.</title>
        <authorList>
            <person name="Haridas S."/>
            <person name="Albert R."/>
            <person name="Binder M."/>
            <person name="Bloem J."/>
            <person name="Labutti K."/>
            <person name="Salamov A."/>
            <person name="Andreopoulos B."/>
            <person name="Baker S."/>
            <person name="Barry K."/>
            <person name="Bills G."/>
            <person name="Bluhm B."/>
            <person name="Cannon C."/>
            <person name="Castanera R."/>
            <person name="Culley D."/>
            <person name="Daum C."/>
            <person name="Ezra D."/>
            <person name="Gonzalez J."/>
            <person name="Henrissat B."/>
            <person name="Kuo A."/>
            <person name="Liang C."/>
            <person name="Lipzen A."/>
            <person name="Lutzoni F."/>
            <person name="Magnuson J."/>
            <person name="Mondo S."/>
            <person name="Nolan M."/>
            <person name="Ohm R."/>
            <person name="Pangilinan J."/>
            <person name="Park H.-J."/>
            <person name="Ramirez L."/>
            <person name="Alfaro M."/>
            <person name="Sun H."/>
            <person name="Tritt A."/>
            <person name="Yoshinaga Y."/>
            <person name="Zwiers L.-H."/>
            <person name="Turgeon B."/>
            <person name="Goodwin S."/>
            <person name="Spatafora J."/>
            <person name="Crous P."/>
            <person name="Grigoriev I."/>
        </authorList>
    </citation>
    <scope>NUCLEOTIDE SEQUENCE</scope>
    <source>
        <strain evidence="1">CBS 110217</strain>
    </source>
</reference>
<dbReference type="OrthoDB" id="3759542at2759"/>
<gene>
    <name evidence="1" type="ORF">EK21DRAFT_99691</name>
</gene>